<protein>
    <recommendedName>
        <fullName evidence="3">Transposase</fullName>
    </recommendedName>
</protein>
<dbReference type="EMBL" id="CAKOFQ010007645">
    <property type="protein sequence ID" value="CAH2005525.1"/>
    <property type="molecule type" value="Genomic_DNA"/>
</dbReference>
<accession>A0A9P0M5S4</accession>
<evidence type="ECO:0000313" key="1">
    <source>
        <dbReference type="EMBL" id="CAH2005525.1"/>
    </source>
</evidence>
<reference evidence="1" key="1">
    <citation type="submission" date="2022-03" db="EMBL/GenBank/DDBJ databases">
        <authorList>
            <person name="Sayadi A."/>
        </authorList>
    </citation>
    <scope>NUCLEOTIDE SEQUENCE</scope>
</reference>
<dbReference type="Proteomes" id="UP001152888">
    <property type="component" value="Unassembled WGS sequence"/>
</dbReference>
<sequence length="56" mass="6484">MEIWIQTNILEESLLPVMEECLTSGLDFVFQKDGAACHTSKKAIKWMEENNFEMGF</sequence>
<name>A0A9P0M5S4_ACAOB</name>
<dbReference type="Gene3D" id="3.30.420.10">
    <property type="entry name" value="Ribonuclease H-like superfamily/Ribonuclease H"/>
    <property type="match status" value="1"/>
</dbReference>
<evidence type="ECO:0008006" key="3">
    <source>
        <dbReference type="Google" id="ProtNLM"/>
    </source>
</evidence>
<dbReference type="AlphaFoldDB" id="A0A9P0M5S4"/>
<evidence type="ECO:0000313" key="2">
    <source>
        <dbReference type="Proteomes" id="UP001152888"/>
    </source>
</evidence>
<dbReference type="GO" id="GO:0003676">
    <property type="term" value="F:nucleic acid binding"/>
    <property type="evidence" value="ECO:0007669"/>
    <property type="project" value="InterPro"/>
</dbReference>
<organism evidence="1 2">
    <name type="scientific">Acanthoscelides obtectus</name>
    <name type="common">Bean weevil</name>
    <name type="synonym">Bruchus obtectus</name>
    <dbReference type="NCBI Taxonomy" id="200917"/>
    <lineage>
        <taxon>Eukaryota</taxon>
        <taxon>Metazoa</taxon>
        <taxon>Ecdysozoa</taxon>
        <taxon>Arthropoda</taxon>
        <taxon>Hexapoda</taxon>
        <taxon>Insecta</taxon>
        <taxon>Pterygota</taxon>
        <taxon>Neoptera</taxon>
        <taxon>Endopterygota</taxon>
        <taxon>Coleoptera</taxon>
        <taxon>Polyphaga</taxon>
        <taxon>Cucujiformia</taxon>
        <taxon>Chrysomeloidea</taxon>
        <taxon>Chrysomelidae</taxon>
        <taxon>Bruchinae</taxon>
        <taxon>Bruchini</taxon>
        <taxon>Acanthoscelides</taxon>
    </lineage>
</organism>
<keyword evidence="2" id="KW-1185">Reference proteome</keyword>
<proteinExistence type="predicted"/>
<comment type="caution">
    <text evidence="1">The sequence shown here is derived from an EMBL/GenBank/DDBJ whole genome shotgun (WGS) entry which is preliminary data.</text>
</comment>
<dbReference type="InterPro" id="IPR036397">
    <property type="entry name" value="RNaseH_sf"/>
</dbReference>
<dbReference type="OrthoDB" id="6748180at2759"/>
<gene>
    <name evidence="1" type="ORF">ACAOBT_LOCUS28598</name>
</gene>